<keyword evidence="2 4" id="KW-0808">Transferase</keyword>
<reference evidence="5 6" key="1">
    <citation type="submission" date="2019-04" db="EMBL/GenBank/DDBJ databases">
        <title>Cohnella sp. nov. isolated from preserved vegetables.</title>
        <authorList>
            <person name="Lin S.-Y."/>
            <person name="Hung M.-H."/>
            <person name="Young C.-C."/>
        </authorList>
    </citation>
    <scope>NUCLEOTIDE SEQUENCE [LARGE SCALE GENOMIC DNA]</scope>
    <source>
        <strain evidence="5 6">CC-MHH1044</strain>
    </source>
</reference>
<evidence type="ECO:0000256" key="2">
    <source>
        <dbReference type="ARBA" id="ARBA00022679"/>
    </source>
</evidence>
<evidence type="ECO:0000256" key="3">
    <source>
        <dbReference type="ARBA" id="ARBA00023315"/>
    </source>
</evidence>
<sequence length="271" mass="30144">MFEQQAILRSNKLVTVETLADDLRRLGLRAGQTVIVHSSLSRIGWVCGGPVAVVQALLDVLTDEGTLVMPTHSGDYSEPSKWQLPPVPESWWEGIRASMPVFDPRVTPTRGMGAIPECFRTWPGTLRSDHPALSFAARGKHAQTITMDHSLSYALGECSPLARLYDLGAKALLIGVGYDSNTSFHLAENRVPNAPETIEGAPVLADGKREWREYREIDFDTDRFEEIGAAFESERTVVKGKIGVAESRFFDVREGVDYARDWLFEHKRSEG</sequence>
<dbReference type="AlphaFoldDB" id="A0A4S4C0N3"/>
<dbReference type="SUPFAM" id="SSF110710">
    <property type="entry name" value="TTHA0583/YokD-like"/>
    <property type="match status" value="1"/>
</dbReference>
<dbReference type="GO" id="GO:0046353">
    <property type="term" value="F:aminoglycoside 3-N-acetyltransferase activity"/>
    <property type="evidence" value="ECO:0007669"/>
    <property type="project" value="UniProtKB-EC"/>
</dbReference>
<accession>A0A4S4C0N3</accession>
<organism evidence="5 6">
    <name type="scientific">Cohnella fermenti</name>
    <dbReference type="NCBI Taxonomy" id="2565925"/>
    <lineage>
        <taxon>Bacteria</taxon>
        <taxon>Bacillati</taxon>
        <taxon>Bacillota</taxon>
        <taxon>Bacilli</taxon>
        <taxon>Bacillales</taxon>
        <taxon>Paenibacillaceae</taxon>
        <taxon>Cohnella</taxon>
    </lineage>
</organism>
<evidence type="ECO:0000313" key="6">
    <source>
        <dbReference type="Proteomes" id="UP000310636"/>
    </source>
</evidence>
<dbReference type="EMBL" id="SSOB01000009">
    <property type="protein sequence ID" value="THF81181.1"/>
    <property type="molecule type" value="Genomic_DNA"/>
</dbReference>
<evidence type="ECO:0000256" key="1">
    <source>
        <dbReference type="ARBA" id="ARBA00006383"/>
    </source>
</evidence>
<dbReference type="PANTHER" id="PTHR11104:SF0">
    <property type="entry name" value="SPBETA PROPHAGE-DERIVED AMINOGLYCOSIDE N(3')-ACETYLTRANSFERASE-LIKE PROTEIN YOKD"/>
    <property type="match status" value="1"/>
</dbReference>
<comment type="similarity">
    <text evidence="1 4">Belongs to the antibiotic N-acetyltransferase family.</text>
</comment>
<evidence type="ECO:0000256" key="4">
    <source>
        <dbReference type="RuleBase" id="RU365031"/>
    </source>
</evidence>
<dbReference type="PANTHER" id="PTHR11104">
    <property type="entry name" value="AMINOGLYCOSIDE N3-ACETYLTRANSFERASE"/>
    <property type="match status" value="1"/>
</dbReference>
<dbReference type="Proteomes" id="UP000310636">
    <property type="component" value="Unassembled WGS sequence"/>
</dbReference>
<keyword evidence="6" id="KW-1185">Reference proteome</keyword>
<dbReference type="EC" id="2.3.1.-" evidence="4"/>
<comment type="catalytic activity">
    <reaction evidence="4">
        <text>a 2-deoxystreptamine antibiotic + acetyl-CoA = an N(3)-acetyl-2-deoxystreptamine antibiotic + CoA + H(+)</text>
        <dbReference type="Rhea" id="RHEA:12665"/>
        <dbReference type="ChEBI" id="CHEBI:15378"/>
        <dbReference type="ChEBI" id="CHEBI:57287"/>
        <dbReference type="ChEBI" id="CHEBI:57288"/>
        <dbReference type="ChEBI" id="CHEBI:57921"/>
        <dbReference type="ChEBI" id="CHEBI:77452"/>
        <dbReference type="EC" id="2.3.1.81"/>
    </reaction>
</comment>
<keyword evidence="3 4" id="KW-0012">Acyltransferase</keyword>
<comment type="caution">
    <text evidence="5">The sequence shown here is derived from an EMBL/GenBank/DDBJ whole genome shotgun (WGS) entry which is preliminary data.</text>
</comment>
<keyword evidence="4" id="KW-0046">Antibiotic resistance</keyword>
<proteinExistence type="inferred from homology"/>
<dbReference type="Pfam" id="PF02522">
    <property type="entry name" value="Antibiotic_NAT"/>
    <property type="match status" value="1"/>
</dbReference>
<dbReference type="InterPro" id="IPR003679">
    <property type="entry name" value="Amioglycoside_AcTrfase"/>
</dbReference>
<dbReference type="RefSeq" id="WP_136369391.1">
    <property type="nucleotide sequence ID" value="NZ_SSOB01000009.1"/>
</dbReference>
<protein>
    <recommendedName>
        <fullName evidence="4">Aminoglycoside N(3)-acetyltransferase</fullName>
        <ecNumber evidence="4">2.3.1.-</ecNumber>
    </recommendedName>
</protein>
<dbReference type="OrthoDB" id="7330654at2"/>
<gene>
    <name evidence="5" type="ORF">E6C55_08665</name>
</gene>
<evidence type="ECO:0000313" key="5">
    <source>
        <dbReference type="EMBL" id="THF81181.1"/>
    </source>
</evidence>
<dbReference type="GO" id="GO:0046677">
    <property type="term" value="P:response to antibiotic"/>
    <property type="evidence" value="ECO:0007669"/>
    <property type="project" value="UniProtKB-KW"/>
</dbReference>
<dbReference type="InterPro" id="IPR028345">
    <property type="entry name" value="Antibiotic_NAT-like"/>
</dbReference>
<name>A0A4S4C0N3_9BACL</name>